<evidence type="ECO:0000259" key="3">
    <source>
        <dbReference type="PROSITE" id="PS50977"/>
    </source>
</evidence>
<feature type="DNA-binding region" description="H-T-H motif" evidence="2">
    <location>
        <begin position="40"/>
        <end position="59"/>
    </location>
</feature>
<name>A0A840BD44_9RHOO</name>
<sequence length="205" mass="22983">MEKNAVKTRASATNRPPLDRKAWIQAATDALAEEGLAGLRVEVLAKRCGVTKGSFYWHFRDRQELLDEVLNLWKDGRIRDVSKQTRGEPGKPLEQIVRVIDVYSSSRNRRGIQIELAVRDWARRDPKAAAVVEEVDQWRLKNAKDLFVASGMTPQEAASRSLLLYAYSFGLSLMIYEHFDGDVVALRSQIANFIARGGAPVTAGQ</sequence>
<evidence type="ECO:0000256" key="1">
    <source>
        <dbReference type="ARBA" id="ARBA00023125"/>
    </source>
</evidence>
<dbReference type="EMBL" id="JACIET010000001">
    <property type="protein sequence ID" value="MBB4011441.1"/>
    <property type="molecule type" value="Genomic_DNA"/>
</dbReference>
<dbReference type="InterPro" id="IPR050109">
    <property type="entry name" value="HTH-type_TetR-like_transc_reg"/>
</dbReference>
<dbReference type="Pfam" id="PF00440">
    <property type="entry name" value="TetR_N"/>
    <property type="match status" value="1"/>
</dbReference>
<dbReference type="InterPro" id="IPR001647">
    <property type="entry name" value="HTH_TetR"/>
</dbReference>
<dbReference type="InterPro" id="IPR009057">
    <property type="entry name" value="Homeodomain-like_sf"/>
</dbReference>
<dbReference type="RefSeq" id="WP_183632004.1">
    <property type="nucleotide sequence ID" value="NZ_BAABLE010000011.1"/>
</dbReference>
<keyword evidence="1 2" id="KW-0238">DNA-binding</keyword>
<dbReference type="Gene3D" id="1.10.357.10">
    <property type="entry name" value="Tetracycline Repressor, domain 2"/>
    <property type="match status" value="1"/>
</dbReference>
<reference evidence="4 5" key="1">
    <citation type="submission" date="2020-08" db="EMBL/GenBank/DDBJ databases">
        <title>Genomic Encyclopedia of Type Strains, Phase IV (KMG-IV): sequencing the most valuable type-strain genomes for metagenomic binning, comparative biology and taxonomic classification.</title>
        <authorList>
            <person name="Goeker M."/>
        </authorList>
    </citation>
    <scope>NUCLEOTIDE SEQUENCE [LARGE SCALE GENOMIC DNA]</scope>
    <source>
        <strain evidence="4 5">DSM 106739</strain>
    </source>
</reference>
<keyword evidence="5" id="KW-1185">Reference proteome</keyword>
<gene>
    <name evidence="4" type="ORF">GGR36_000749</name>
</gene>
<proteinExistence type="predicted"/>
<dbReference type="PANTHER" id="PTHR30055:SF237">
    <property type="entry name" value="TRANSCRIPTIONAL REPRESSOR MCE3R"/>
    <property type="match status" value="1"/>
</dbReference>
<dbReference type="PRINTS" id="PR00455">
    <property type="entry name" value="HTHTETR"/>
</dbReference>
<dbReference type="PANTHER" id="PTHR30055">
    <property type="entry name" value="HTH-TYPE TRANSCRIPTIONAL REGULATOR RUTR"/>
    <property type="match status" value="1"/>
</dbReference>
<evidence type="ECO:0000256" key="2">
    <source>
        <dbReference type="PROSITE-ProRule" id="PRU00335"/>
    </source>
</evidence>
<dbReference type="AlphaFoldDB" id="A0A840BD44"/>
<evidence type="ECO:0000313" key="5">
    <source>
        <dbReference type="Proteomes" id="UP000561045"/>
    </source>
</evidence>
<feature type="domain" description="HTH tetR-type" evidence="3">
    <location>
        <begin position="17"/>
        <end position="77"/>
    </location>
</feature>
<evidence type="ECO:0000313" key="4">
    <source>
        <dbReference type="EMBL" id="MBB4011441.1"/>
    </source>
</evidence>
<dbReference type="PROSITE" id="PS50977">
    <property type="entry name" value="HTH_TETR_2"/>
    <property type="match status" value="1"/>
</dbReference>
<dbReference type="GO" id="GO:0000976">
    <property type="term" value="F:transcription cis-regulatory region binding"/>
    <property type="evidence" value="ECO:0007669"/>
    <property type="project" value="TreeGrafter"/>
</dbReference>
<protein>
    <submittedName>
        <fullName evidence="4">AcrR family transcriptional regulator</fullName>
    </submittedName>
</protein>
<accession>A0A840BD44</accession>
<dbReference type="GO" id="GO:0003700">
    <property type="term" value="F:DNA-binding transcription factor activity"/>
    <property type="evidence" value="ECO:0007669"/>
    <property type="project" value="TreeGrafter"/>
</dbReference>
<organism evidence="4 5">
    <name type="scientific">Niveibacterium umoris</name>
    <dbReference type="NCBI Taxonomy" id="1193620"/>
    <lineage>
        <taxon>Bacteria</taxon>
        <taxon>Pseudomonadati</taxon>
        <taxon>Pseudomonadota</taxon>
        <taxon>Betaproteobacteria</taxon>
        <taxon>Rhodocyclales</taxon>
        <taxon>Rhodocyclaceae</taxon>
        <taxon>Niveibacterium</taxon>
    </lineage>
</organism>
<dbReference type="Proteomes" id="UP000561045">
    <property type="component" value="Unassembled WGS sequence"/>
</dbReference>
<dbReference type="SUPFAM" id="SSF46689">
    <property type="entry name" value="Homeodomain-like"/>
    <property type="match status" value="1"/>
</dbReference>
<comment type="caution">
    <text evidence="4">The sequence shown here is derived from an EMBL/GenBank/DDBJ whole genome shotgun (WGS) entry which is preliminary data.</text>
</comment>